<evidence type="ECO:0000313" key="4">
    <source>
        <dbReference type="EMBL" id="KTD77995.1"/>
    </source>
</evidence>
<dbReference type="RefSeq" id="WP_058493656.1">
    <property type="nucleotide sequence ID" value="NZ_CBCRUR010000015.1"/>
</dbReference>
<dbReference type="AlphaFoldDB" id="A0A0W1A9M5"/>
<dbReference type="Gene3D" id="1.25.40.20">
    <property type="entry name" value="Ankyrin repeat-containing domain"/>
    <property type="match status" value="1"/>
</dbReference>
<dbReference type="OrthoDB" id="5649561at2"/>
<dbReference type="PROSITE" id="PS50088">
    <property type="entry name" value="ANK_REPEAT"/>
    <property type="match status" value="3"/>
</dbReference>
<accession>A0A0W1A9M5</accession>
<dbReference type="Proteomes" id="UP000054662">
    <property type="component" value="Unassembled WGS sequence"/>
</dbReference>
<evidence type="ECO:0000256" key="2">
    <source>
        <dbReference type="ARBA" id="ARBA00023043"/>
    </source>
</evidence>
<reference evidence="4 5" key="1">
    <citation type="submission" date="2015-11" db="EMBL/GenBank/DDBJ databases">
        <title>Genomic analysis of 38 Legionella species identifies large and diverse effector repertoires.</title>
        <authorList>
            <person name="Burstein D."/>
            <person name="Amaro F."/>
            <person name="Zusman T."/>
            <person name="Lifshitz Z."/>
            <person name="Cohen O."/>
            <person name="Gilbert J.A."/>
            <person name="Pupko T."/>
            <person name="Shuman H.A."/>
            <person name="Segal G."/>
        </authorList>
    </citation>
    <scope>NUCLEOTIDE SEQUENCE [LARGE SCALE GENOMIC DNA]</scope>
    <source>
        <strain evidence="4 5">ATCC 49508</strain>
    </source>
</reference>
<feature type="repeat" description="ANK" evidence="3">
    <location>
        <begin position="288"/>
        <end position="320"/>
    </location>
</feature>
<dbReference type="PROSITE" id="PS50297">
    <property type="entry name" value="ANK_REP_REGION"/>
    <property type="match status" value="2"/>
</dbReference>
<dbReference type="SMART" id="SM00248">
    <property type="entry name" value="ANK"/>
    <property type="match status" value="7"/>
</dbReference>
<keyword evidence="5" id="KW-1185">Reference proteome</keyword>
<dbReference type="STRING" id="45076.Lwor_1877"/>
<keyword evidence="2 3" id="KW-0040">ANK repeat</keyword>
<dbReference type="InterPro" id="IPR002110">
    <property type="entry name" value="Ankyrin_rpt"/>
</dbReference>
<dbReference type="InterPro" id="IPR036770">
    <property type="entry name" value="Ankyrin_rpt-contain_sf"/>
</dbReference>
<dbReference type="EMBL" id="LNZC01000022">
    <property type="protein sequence ID" value="KTD77995.1"/>
    <property type="molecule type" value="Genomic_DNA"/>
</dbReference>
<name>A0A0W1A9M5_9GAMM</name>
<evidence type="ECO:0000256" key="3">
    <source>
        <dbReference type="PROSITE-ProRule" id="PRU00023"/>
    </source>
</evidence>
<keyword evidence="1" id="KW-0677">Repeat</keyword>
<gene>
    <name evidence="4" type="ORF">Lwor_1877</name>
</gene>
<sequence>MNFDTLCEQLGINATHSPEHKLELLKRWFMTHVSTDVVISNDSIDTCYSQYAEFLGYYLDRFAPYIPQDVTKPVPEFDGKTTLEAAAYYGFDKLLATLAPAVSEINKPNSSGLTPLHIAALAGNLHTIEVLLDLGADLAQKNHQLQMAVFCALQLPALYEERLKENKIKIYQLLKQQGLETLVNQDSNGDTIMHQMAMHNYFSLMADLLNSHHQLAFIQNNQSHYPIHTAILNNALACAHILFNDKEVAHVADSKGRVALHYAARYSGADMVTLCSNASVNKDPLDSEGKTPFMLAAEVANFEAMKMLLDLGANAACTDYQGQTALHLAVCQGEKAVALWLLEHTNIDVNALDTHQQSALAISQRAGTDNLSELLIGHGAI</sequence>
<comment type="caution">
    <text evidence="4">The sequence shown here is derived from an EMBL/GenBank/DDBJ whole genome shotgun (WGS) entry which is preliminary data.</text>
</comment>
<dbReference type="PANTHER" id="PTHR24198:SF165">
    <property type="entry name" value="ANKYRIN REPEAT-CONTAINING PROTEIN-RELATED"/>
    <property type="match status" value="1"/>
</dbReference>
<dbReference type="PANTHER" id="PTHR24198">
    <property type="entry name" value="ANKYRIN REPEAT AND PROTEIN KINASE DOMAIN-CONTAINING PROTEIN"/>
    <property type="match status" value="1"/>
</dbReference>
<evidence type="ECO:0000256" key="1">
    <source>
        <dbReference type="ARBA" id="ARBA00022737"/>
    </source>
</evidence>
<feature type="repeat" description="ANK" evidence="3">
    <location>
        <begin position="111"/>
        <end position="143"/>
    </location>
</feature>
<protein>
    <submittedName>
        <fullName evidence="4">Ankyrin repeat protein</fullName>
    </submittedName>
</protein>
<organism evidence="4 5">
    <name type="scientific">Legionella worsleiensis</name>
    <dbReference type="NCBI Taxonomy" id="45076"/>
    <lineage>
        <taxon>Bacteria</taxon>
        <taxon>Pseudomonadati</taxon>
        <taxon>Pseudomonadota</taxon>
        <taxon>Gammaproteobacteria</taxon>
        <taxon>Legionellales</taxon>
        <taxon>Legionellaceae</taxon>
        <taxon>Legionella</taxon>
    </lineage>
</organism>
<feature type="repeat" description="ANK" evidence="3">
    <location>
        <begin position="321"/>
        <end position="354"/>
    </location>
</feature>
<dbReference type="SUPFAM" id="SSF48403">
    <property type="entry name" value="Ankyrin repeat"/>
    <property type="match status" value="1"/>
</dbReference>
<proteinExistence type="predicted"/>
<evidence type="ECO:0000313" key="5">
    <source>
        <dbReference type="Proteomes" id="UP000054662"/>
    </source>
</evidence>
<dbReference type="Pfam" id="PF12796">
    <property type="entry name" value="Ank_2"/>
    <property type="match status" value="2"/>
</dbReference>
<dbReference type="PATRIC" id="fig|45076.6.peg.2045"/>